<dbReference type="Pfam" id="PF06602">
    <property type="entry name" value="Myotub-related"/>
    <property type="match status" value="1"/>
</dbReference>
<name>A0A7R8XKF8_9CRUS</name>
<dbReference type="GO" id="GO:0046856">
    <property type="term" value="P:phosphatidylinositol dephosphorylation"/>
    <property type="evidence" value="ECO:0007669"/>
    <property type="project" value="TreeGrafter"/>
</dbReference>
<dbReference type="PROSITE" id="PS51339">
    <property type="entry name" value="PPASE_MYOTUBULARIN"/>
    <property type="match status" value="1"/>
</dbReference>
<dbReference type="Pfam" id="PF21098">
    <property type="entry name" value="PH-GRAM_MTMR6-like"/>
    <property type="match status" value="1"/>
</dbReference>
<proteinExistence type="inferred from homology"/>
<accession>A0A7R8XKF8</accession>
<evidence type="ECO:0000313" key="4">
    <source>
        <dbReference type="EMBL" id="CAD7248758.1"/>
    </source>
</evidence>
<dbReference type="InterPro" id="IPR048994">
    <property type="entry name" value="PH-GRAM_MTMR6-9"/>
</dbReference>
<keyword evidence="5" id="KW-1185">Reference proteome</keyword>
<dbReference type="AlphaFoldDB" id="A0A7R8XKF8"/>
<dbReference type="SUPFAM" id="SSF50729">
    <property type="entry name" value="PH domain-like"/>
    <property type="match status" value="1"/>
</dbReference>
<dbReference type="PANTHER" id="PTHR10807">
    <property type="entry name" value="MYOTUBULARIN-RELATED"/>
    <property type="match status" value="1"/>
</dbReference>
<gene>
    <name evidence="4" type="ORF">DSTB1V02_LOCUS8567</name>
</gene>
<dbReference type="OrthoDB" id="271628at2759"/>
<dbReference type="GO" id="GO:0005737">
    <property type="term" value="C:cytoplasm"/>
    <property type="evidence" value="ECO:0007669"/>
    <property type="project" value="TreeGrafter"/>
</dbReference>
<dbReference type="EMBL" id="CAJPEV010001979">
    <property type="protein sequence ID" value="CAG0895172.1"/>
    <property type="molecule type" value="Genomic_DNA"/>
</dbReference>
<feature type="non-terminal residue" evidence="4">
    <location>
        <position position="566"/>
    </location>
</feature>
<dbReference type="CDD" id="cd13211">
    <property type="entry name" value="PH-GRAM_MTMR9"/>
    <property type="match status" value="1"/>
</dbReference>
<dbReference type="EMBL" id="LR901496">
    <property type="protein sequence ID" value="CAD7248758.1"/>
    <property type="molecule type" value="Genomic_DNA"/>
</dbReference>
<comment type="similarity">
    <text evidence="1">Belongs to the protein-tyrosine phosphatase family. Non-receptor class myotubularin subfamily.</text>
</comment>
<dbReference type="InterPro" id="IPR010569">
    <property type="entry name" value="Myotubularin-like_Pase_dom"/>
</dbReference>
<dbReference type="SUPFAM" id="SSF52799">
    <property type="entry name" value="(Phosphotyrosine protein) phosphatases II"/>
    <property type="match status" value="1"/>
</dbReference>
<dbReference type="InterPro" id="IPR011993">
    <property type="entry name" value="PH-like_dom_sf"/>
</dbReference>
<dbReference type="Gene3D" id="2.30.29.30">
    <property type="entry name" value="Pleckstrin-homology domain (PH domain)/Phosphotyrosine-binding domain (PTB)"/>
    <property type="match status" value="1"/>
</dbReference>
<sequence length="566" mass="63643">FSSPLQIMEFADVIRIPKLDSVLLHRPLSSGPIDGTLCITGHHLIFSSRKETEEELWLLHRCVDAVEKRPGPNGGTLVLRCKDLRVISLEIPGLEEFGSIGNTIDILSNIEDTRLHYPFFYRAMHAILEDGWMAFLLDSEFPKLTRHSDDWRISAVNRDFQVCPSYSSMVVVPRAIEDEALIASAAFRQGGRFPVLSYRHSNGACLLRCSQPLVGPSGRRCKEDERLLNAVITQTLRGYVVDTRSQASAQAARGKGGGYEMETYYPQWKRIHKPLDRISSLLDSLVKLMDACNDTGSSMDKWLSRFESSVWLSQIREVLNTACVVAQCLDQEGASVVVHGTEGLDTTLQVTSLTQLLLDPDCRTIRGHLWSVNGFWVDIHSECVILIAAMPPQHCVHEGMLPSSFSSLIVFGRFIPNIPAASNSMRISFSSSLSMPMPHPLARTFMCNNEAELVELRVKERTMSIWSHVNRPQVLEGFLNPLYDPNCAVLWPSVAPMSLTLWQGLYLRWVVDMSPEMEKWKGIGKLKERQMELRSLANRLRSQLTELEREAVDLDLISPGNPSTLP</sequence>
<feature type="domain" description="Myotubularin phosphatase" evidence="3">
    <location>
        <begin position="131"/>
        <end position="506"/>
    </location>
</feature>
<evidence type="ECO:0000256" key="2">
    <source>
        <dbReference type="SAM" id="Coils"/>
    </source>
</evidence>
<dbReference type="Proteomes" id="UP000677054">
    <property type="component" value="Unassembled WGS sequence"/>
</dbReference>
<dbReference type="GO" id="GO:0010507">
    <property type="term" value="P:negative regulation of autophagy"/>
    <property type="evidence" value="ECO:0007669"/>
    <property type="project" value="TreeGrafter"/>
</dbReference>
<protein>
    <recommendedName>
        <fullName evidence="3">Myotubularin phosphatase domain-containing protein</fullName>
    </recommendedName>
</protein>
<feature type="coiled-coil region" evidence="2">
    <location>
        <begin position="523"/>
        <end position="557"/>
    </location>
</feature>
<dbReference type="InterPro" id="IPR029021">
    <property type="entry name" value="Prot-tyrosine_phosphatase-like"/>
</dbReference>
<reference evidence="4" key="1">
    <citation type="submission" date="2020-11" db="EMBL/GenBank/DDBJ databases">
        <authorList>
            <person name="Tran Van P."/>
        </authorList>
    </citation>
    <scope>NUCLEOTIDE SEQUENCE</scope>
</reference>
<organism evidence="4">
    <name type="scientific">Darwinula stevensoni</name>
    <dbReference type="NCBI Taxonomy" id="69355"/>
    <lineage>
        <taxon>Eukaryota</taxon>
        <taxon>Metazoa</taxon>
        <taxon>Ecdysozoa</taxon>
        <taxon>Arthropoda</taxon>
        <taxon>Crustacea</taxon>
        <taxon>Oligostraca</taxon>
        <taxon>Ostracoda</taxon>
        <taxon>Podocopa</taxon>
        <taxon>Podocopida</taxon>
        <taxon>Darwinulocopina</taxon>
        <taxon>Darwinuloidea</taxon>
        <taxon>Darwinulidae</taxon>
        <taxon>Darwinula</taxon>
    </lineage>
</organism>
<keyword evidence="2" id="KW-0175">Coiled coil</keyword>
<evidence type="ECO:0000256" key="1">
    <source>
        <dbReference type="ARBA" id="ARBA00007471"/>
    </source>
</evidence>
<dbReference type="PANTHER" id="PTHR10807:SF73">
    <property type="entry name" value="LD06050P"/>
    <property type="match status" value="1"/>
</dbReference>
<evidence type="ECO:0000259" key="3">
    <source>
        <dbReference type="PROSITE" id="PS51339"/>
    </source>
</evidence>
<evidence type="ECO:0000313" key="5">
    <source>
        <dbReference type="Proteomes" id="UP000677054"/>
    </source>
</evidence>
<dbReference type="GO" id="GO:0019903">
    <property type="term" value="F:protein phosphatase binding"/>
    <property type="evidence" value="ECO:0007669"/>
    <property type="project" value="TreeGrafter"/>
</dbReference>
<dbReference type="InterPro" id="IPR030564">
    <property type="entry name" value="Myotubularin"/>
</dbReference>